<dbReference type="InterPro" id="IPR051908">
    <property type="entry name" value="Ribosomal_N-acetyltransferase"/>
</dbReference>
<dbReference type="Proteomes" id="UP000525923">
    <property type="component" value="Unassembled WGS sequence"/>
</dbReference>
<dbReference type="AlphaFoldDB" id="A0A7W8CXA4"/>
<name>A0A7W8CXA4_9BACL</name>
<dbReference type="PANTHER" id="PTHR43441">
    <property type="entry name" value="RIBOSOMAL-PROTEIN-SERINE ACETYLTRANSFERASE"/>
    <property type="match status" value="1"/>
</dbReference>
<keyword evidence="2" id="KW-0808">Transferase</keyword>
<accession>A0A7W8CXA4</accession>
<dbReference type="GO" id="GO:1990189">
    <property type="term" value="F:protein N-terminal-serine acetyltransferase activity"/>
    <property type="evidence" value="ECO:0007669"/>
    <property type="project" value="TreeGrafter"/>
</dbReference>
<dbReference type="InterPro" id="IPR016181">
    <property type="entry name" value="Acyl_CoA_acyltransferase"/>
</dbReference>
<gene>
    <name evidence="2" type="ORF">HNQ44_003135</name>
</gene>
<proteinExistence type="predicted"/>
<reference evidence="2 3" key="1">
    <citation type="submission" date="2020-08" db="EMBL/GenBank/DDBJ databases">
        <title>Genomic Encyclopedia of Type Strains, Phase IV (KMG-IV): sequencing the most valuable type-strain genomes for metagenomic binning, comparative biology and taxonomic classification.</title>
        <authorList>
            <person name="Goeker M."/>
        </authorList>
    </citation>
    <scope>NUCLEOTIDE SEQUENCE [LARGE SCALE GENOMIC DNA]</scope>
    <source>
        <strain evidence="2 3">DSM 15895</strain>
    </source>
</reference>
<feature type="domain" description="N-acetyltransferase" evidence="1">
    <location>
        <begin position="7"/>
        <end position="168"/>
    </location>
</feature>
<dbReference type="GO" id="GO:0008999">
    <property type="term" value="F:protein-N-terminal-alanine acetyltransferase activity"/>
    <property type="evidence" value="ECO:0007669"/>
    <property type="project" value="TreeGrafter"/>
</dbReference>
<evidence type="ECO:0000313" key="3">
    <source>
        <dbReference type="Proteomes" id="UP000525923"/>
    </source>
</evidence>
<evidence type="ECO:0000313" key="2">
    <source>
        <dbReference type="EMBL" id="MBB5181670.1"/>
    </source>
</evidence>
<evidence type="ECO:0000259" key="1">
    <source>
        <dbReference type="PROSITE" id="PS51186"/>
    </source>
</evidence>
<organism evidence="2 3">
    <name type="scientific">Planococcus koreensis</name>
    <dbReference type="NCBI Taxonomy" id="112331"/>
    <lineage>
        <taxon>Bacteria</taxon>
        <taxon>Bacillati</taxon>
        <taxon>Bacillota</taxon>
        <taxon>Bacilli</taxon>
        <taxon>Bacillales</taxon>
        <taxon>Caryophanaceae</taxon>
        <taxon>Planococcus</taxon>
    </lineage>
</organism>
<dbReference type="PANTHER" id="PTHR43441:SF3">
    <property type="entry name" value="ACETYLTRANSFERASE"/>
    <property type="match status" value="1"/>
</dbReference>
<dbReference type="PROSITE" id="PS51186">
    <property type="entry name" value="GNAT"/>
    <property type="match status" value="2"/>
</dbReference>
<dbReference type="GO" id="GO:0005737">
    <property type="term" value="C:cytoplasm"/>
    <property type="evidence" value="ECO:0007669"/>
    <property type="project" value="TreeGrafter"/>
</dbReference>
<comment type="caution">
    <text evidence="2">The sequence shown here is derived from an EMBL/GenBank/DDBJ whole genome shotgun (WGS) entry which is preliminary data.</text>
</comment>
<dbReference type="Pfam" id="PF13302">
    <property type="entry name" value="Acetyltransf_3"/>
    <property type="match status" value="2"/>
</dbReference>
<protein>
    <submittedName>
        <fullName evidence="2">RimJ/RimL family protein N-acetyltransferase</fullName>
    </submittedName>
</protein>
<dbReference type="CDD" id="cd04301">
    <property type="entry name" value="NAT_SF"/>
    <property type="match status" value="1"/>
</dbReference>
<sequence>MLGEIALKLTEWTIEEQEQLIEFMTTNSWPFHGQEHPVRALIEKTIEGGGYKSDQVRTFWIENDEGEQVGLVKIFDLQDDIPLFDLRIAEPYRGKGYGPKALKLVADFVFSLPEKKIRLEGNTRHDNFAMRKAFERTGFAKEAHIRQAWFSPKENRYYDAVTYGLTREDWQAGITTPVHWDDALVGAKKPQFNPILLDFPDEFESERLLIRAPKREDAEQCYEAVLHSLESLSPWLPFAEDPPELARTEAVLIEAAANFQLRKDLRLHFFSKETGEFIGSTGLHRINWEVRKFEIGYWVDHRFEGKGYVTEAVERITRFAFEDLEANRVEIRCDPENVRSRAVAERLNFELEGILRNDAISKNRLRDTCVYSKIKQ</sequence>
<dbReference type="Gene3D" id="3.40.630.30">
    <property type="match status" value="2"/>
</dbReference>
<dbReference type="InterPro" id="IPR000182">
    <property type="entry name" value="GNAT_dom"/>
</dbReference>
<keyword evidence="3" id="KW-1185">Reference proteome</keyword>
<feature type="domain" description="N-acetyltransferase" evidence="1">
    <location>
        <begin position="208"/>
        <end position="367"/>
    </location>
</feature>
<dbReference type="EMBL" id="JACHHE010000011">
    <property type="protein sequence ID" value="MBB5181670.1"/>
    <property type="molecule type" value="Genomic_DNA"/>
</dbReference>
<dbReference type="SUPFAM" id="SSF55729">
    <property type="entry name" value="Acyl-CoA N-acyltransferases (Nat)"/>
    <property type="match status" value="2"/>
</dbReference>